<feature type="compositionally biased region" description="Basic and acidic residues" evidence="1">
    <location>
        <begin position="59"/>
        <end position="70"/>
    </location>
</feature>
<comment type="caution">
    <text evidence="2">The sequence shown here is derived from an EMBL/GenBank/DDBJ whole genome shotgun (WGS) entry which is preliminary data.</text>
</comment>
<organism evidence="2 3">
    <name type="scientific">Botryotinia narcissicola</name>
    <dbReference type="NCBI Taxonomy" id="278944"/>
    <lineage>
        <taxon>Eukaryota</taxon>
        <taxon>Fungi</taxon>
        <taxon>Dikarya</taxon>
        <taxon>Ascomycota</taxon>
        <taxon>Pezizomycotina</taxon>
        <taxon>Leotiomycetes</taxon>
        <taxon>Helotiales</taxon>
        <taxon>Sclerotiniaceae</taxon>
        <taxon>Botryotinia</taxon>
    </lineage>
</organism>
<evidence type="ECO:0000313" key="3">
    <source>
        <dbReference type="Proteomes" id="UP000297452"/>
    </source>
</evidence>
<feature type="region of interest" description="Disordered" evidence="1">
    <location>
        <begin position="59"/>
        <end position="144"/>
    </location>
</feature>
<proteinExistence type="predicted"/>
<dbReference type="OrthoDB" id="3551501at2759"/>
<name>A0A4Z1HZH8_9HELO</name>
<gene>
    <name evidence="2" type="ORF">BOTNAR_0261g00210</name>
</gene>
<evidence type="ECO:0000313" key="2">
    <source>
        <dbReference type="EMBL" id="TGO54688.1"/>
    </source>
</evidence>
<feature type="compositionally biased region" description="Low complexity" evidence="1">
    <location>
        <begin position="106"/>
        <end position="122"/>
    </location>
</feature>
<dbReference type="Proteomes" id="UP000297452">
    <property type="component" value="Unassembled WGS sequence"/>
</dbReference>
<protein>
    <submittedName>
        <fullName evidence="2">Uncharacterized protein</fullName>
    </submittedName>
</protein>
<sequence>MPVTIRKIVYACSHELPNPSFQAPKKPSALKRIKRALTITETIRTPSLELCPYCQREEEEKAQRDAEKRRTQAPTRSETSPRHGHPLPPAQRPQTIPSKLRRYNTVAAQRPVSPVSPASPVSERGFASDADLNSGFPSRNPYRDSNMEHLTAEYHARDMEERLRDSLARESPADKRARLFREEKVRKEWKARDAAREYNEFIQDQAPPAARPTDLKELFIQARTPHTSMAPPKEAEASKLDLRARAAKIKEVKAIKEQRTKARCQLGDSDIDLSNEDGNLYLANLNGVM</sequence>
<accession>A0A4Z1HZH8</accession>
<reference evidence="2 3" key="1">
    <citation type="submission" date="2017-12" db="EMBL/GenBank/DDBJ databases">
        <title>Comparative genomics of Botrytis spp.</title>
        <authorList>
            <person name="Valero-Jimenez C.A."/>
            <person name="Tapia P."/>
            <person name="Veloso J."/>
            <person name="Silva-Moreno E."/>
            <person name="Staats M."/>
            <person name="Valdes J.H."/>
            <person name="Van Kan J.A.L."/>
        </authorList>
    </citation>
    <scope>NUCLEOTIDE SEQUENCE [LARGE SCALE GENOMIC DNA]</scope>
    <source>
        <strain evidence="2 3">MUCL2120</strain>
    </source>
</reference>
<dbReference type="EMBL" id="PQXJ01000261">
    <property type="protein sequence ID" value="TGO54688.1"/>
    <property type="molecule type" value="Genomic_DNA"/>
</dbReference>
<keyword evidence="3" id="KW-1185">Reference proteome</keyword>
<evidence type="ECO:0000256" key="1">
    <source>
        <dbReference type="SAM" id="MobiDB-lite"/>
    </source>
</evidence>
<dbReference type="AlphaFoldDB" id="A0A4Z1HZH8"/>